<evidence type="ECO:0000256" key="11">
    <source>
        <dbReference type="ARBA" id="ARBA00056841"/>
    </source>
</evidence>
<evidence type="ECO:0000256" key="9">
    <source>
        <dbReference type="ARBA" id="ARBA00023180"/>
    </source>
</evidence>
<organism evidence="16 17">
    <name type="scientific">Myodes glareolus</name>
    <name type="common">Bank vole</name>
    <name type="synonym">Clethrionomys glareolus</name>
    <dbReference type="NCBI Taxonomy" id="447135"/>
    <lineage>
        <taxon>Eukaryota</taxon>
        <taxon>Metazoa</taxon>
        <taxon>Chordata</taxon>
        <taxon>Craniata</taxon>
        <taxon>Vertebrata</taxon>
        <taxon>Euteleostomi</taxon>
        <taxon>Mammalia</taxon>
        <taxon>Eutheria</taxon>
        <taxon>Euarchontoglires</taxon>
        <taxon>Glires</taxon>
        <taxon>Rodentia</taxon>
        <taxon>Myomorpha</taxon>
        <taxon>Muroidea</taxon>
        <taxon>Cricetidae</taxon>
        <taxon>Arvicolinae</taxon>
        <taxon>Myodes</taxon>
    </lineage>
</organism>
<sequence length="337" mass="37854">MAMNKTPPLHPEKKHRHPWLLQVRKKSVLFLRLASDFPSALEDLLPPHCLTSELESEIFRRVLQSQQRSRRGGGLKVFLSLSLPFSPLGCVIQTFMSRYQAALLGIGLLLMLLLYVGLPGPPEKTSQLWRGPNVTVLAGLTRGNSQIFYREALPIQQAHRVEVVFLHGKAFNSHIWEQLGTLQLLSKRGYRAVAIDLPGFGNSAPSTEVNTEAGRAELLKQVLRDLEVQNAVLVSPSLSGSYALPFLMRRHHQLRGFVPIAPTSTRNYTQDQFWAVKTPTLILYGELDHTLAQESLQQLHHLPNHSVVKLHNAGHACYLHNPEAFHLALLAFLDRLP</sequence>
<dbReference type="AlphaFoldDB" id="A0AAW0H765"/>
<comment type="subcellular location">
    <subcellularLocation>
        <location evidence="1">Cytoplasm</location>
    </subcellularLocation>
    <subcellularLocation>
        <location evidence="2">Membrane</location>
        <topology evidence="2">Single-pass type II membrane protein</topology>
    </subcellularLocation>
</comment>
<accession>A0AAW0H765</accession>
<evidence type="ECO:0000256" key="12">
    <source>
        <dbReference type="ARBA" id="ARBA00073591"/>
    </source>
</evidence>
<proteinExistence type="inferred from homology"/>
<evidence type="ECO:0000256" key="10">
    <source>
        <dbReference type="ARBA" id="ARBA00037942"/>
    </source>
</evidence>
<keyword evidence="17" id="KW-1185">Reference proteome</keyword>
<evidence type="ECO:0000256" key="3">
    <source>
        <dbReference type="ARBA" id="ARBA00022490"/>
    </source>
</evidence>
<feature type="transmembrane region" description="Helical" evidence="14">
    <location>
        <begin position="101"/>
        <end position="118"/>
    </location>
</feature>
<evidence type="ECO:0000256" key="14">
    <source>
        <dbReference type="SAM" id="Phobius"/>
    </source>
</evidence>
<comment type="similarity">
    <text evidence="10">Belongs to the AB hydrolase superfamily. ABHD14 family.</text>
</comment>
<keyword evidence="6" id="KW-0735">Signal-anchor</keyword>
<keyword evidence="4 14" id="KW-0812">Transmembrane</keyword>
<evidence type="ECO:0000256" key="8">
    <source>
        <dbReference type="ARBA" id="ARBA00023136"/>
    </source>
</evidence>
<keyword evidence="7 14" id="KW-1133">Transmembrane helix</keyword>
<comment type="function">
    <text evidence="11">Possible role in granule neuron development.</text>
</comment>
<keyword evidence="9" id="KW-0325">Glycoprotein</keyword>
<dbReference type="InterPro" id="IPR029058">
    <property type="entry name" value="AB_hydrolase_fold"/>
</dbReference>
<name>A0AAW0H765_MYOGA</name>
<keyword evidence="8 14" id="KW-0472">Membrane</keyword>
<evidence type="ECO:0000313" key="16">
    <source>
        <dbReference type="EMBL" id="KAK7798564.1"/>
    </source>
</evidence>
<evidence type="ECO:0000256" key="5">
    <source>
        <dbReference type="ARBA" id="ARBA00022801"/>
    </source>
</evidence>
<dbReference type="GO" id="GO:0016787">
    <property type="term" value="F:hydrolase activity"/>
    <property type="evidence" value="ECO:0007669"/>
    <property type="project" value="UniProtKB-KW"/>
</dbReference>
<reference evidence="16 17" key="1">
    <citation type="journal article" date="2023" name="bioRxiv">
        <title>Conserved and derived expression patterns and positive selection on dental genes reveal complex evolutionary context of ever-growing rodent molars.</title>
        <authorList>
            <person name="Calamari Z.T."/>
            <person name="Song A."/>
            <person name="Cohen E."/>
            <person name="Akter M."/>
            <person name="Roy R.D."/>
            <person name="Hallikas O."/>
            <person name="Christensen M.M."/>
            <person name="Li P."/>
            <person name="Marangoni P."/>
            <person name="Jernvall J."/>
            <person name="Klein O.D."/>
        </authorList>
    </citation>
    <scope>NUCLEOTIDE SEQUENCE [LARGE SCALE GENOMIC DNA]</scope>
    <source>
        <strain evidence="16">V071</strain>
    </source>
</reference>
<dbReference type="Proteomes" id="UP001488838">
    <property type="component" value="Unassembled WGS sequence"/>
</dbReference>
<dbReference type="Gene3D" id="3.40.50.1820">
    <property type="entry name" value="alpha/beta hydrolase"/>
    <property type="match status" value="1"/>
</dbReference>
<dbReference type="FunFam" id="3.40.50.1820:FF:000093">
    <property type="entry name" value="protein ABHD14A isoform X1"/>
    <property type="match status" value="1"/>
</dbReference>
<dbReference type="GO" id="GO:0016020">
    <property type="term" value="C:membrane"/>
    <property type="evidence" value="ECO:0007669"/>
    <property type="project" value="UniProtKB-SubCell"/>
</dbReference>
<evidence type="ECO:0000256" key="7">
    <source>
        <dbReference type="ARBA" id="ARBA00022989"/>
    </source>
</evidence>
<evidence type="ECO:0000259" key="15">
    <source>
        <dbReference type="Pfam" id="PF12697"/>
    </source>
</evidence>
<dbReference type="PANTHER" id="PTHR46197:SF1">
    <property type="entry name" value="PROTEIN ABHD14A"/>
    <property type="match status" value="1"/>
</dbReference>
<evidence type="ECO:0000256" key="6">
    <source>
        <dbReference type="ARBA" id="ARBA00022968"/>
    </source>
</evidence>
<dbReference type="PANTHER" id="PTHR46197">
    <property type="entry name" value="PROTEIN ABHD14B-LIKE"/>
    <property type="match status" value="1"/>
</dbReference>
<comment type="caution">
    <text evidence="16">The sequence shown here is derived from an EMBL/GenBank/DDBJ whole genome shotgun (WGS) entry which is preliminary data.</text>
</comment>
<evidence type="ECO:0000256" key="13">
    <source>
        <dbReference type="ARBA" id="ARBA00079023"/>
    </source>
</evidence>
<dbReference type="InterPro" id="IPR000073">
    <property type="entry name" value="AB_hydrolase_1"/>
</dbReference>
<feature type="domain" description="AB hydrolase-1" evidence="15">
    <location>
        <begin position="163"/>
        <end position="247"/>
    </location>
</feature>
<evidence type="ECO:0000256" key="1">
    <source>
        <dbReference type="ARBA" id="ARBA00004496"/>
    </source>
</evidence>
<dbReference type="SUPFAM" id="SSF53474">
    <property type="entry name" value="alpha/beta-Hydrolases"/>
    <property type="match status" value="1"/>
</dbReference>
<dbReference type="GO" id="GO:0005737">
    <property type="term" value="C:cytoplasm"/>
    <property type="evidence" value="ECO:0007669"/>
    <property type="project" value="UniProtKB-SubCell"/>
</dbReference>
<dbReference type="Pfam" id="PF12697">
    <property type="entry name" value="Abhydrolase_6"/>
    <property type="match status" value="1"/>
</dbReference>
<keyword evidence="3" id="KW-0963">Cytoplasm</keyword>
<protein>
    <recommendedName>
        <fullName evidence="12">Protein ABHD14A</fullName>
    </recommendedName>
    <alternativeName>
        <fullName evidence="13">Alpha/beta hydrolase domain-containing protein 14A</fullName>
    </alternativeName>
</protein>
<evidence type="ECO:0000313" key="17">
    <source>
        <dbReference type="Proteomes" id="UP001488838"/>
    </source>
</evidence>
<evidence type="ECO:0000256" key="2">
    <source>
        <dbReference type="ARBA" id="ARBA00004606"/>
    </source>
</evidence>
<keyword evidence="5" id="KW-0378">Hydrolase</keyword>
<dbReference type="EMBL" id="JBBHLL010000680">
    <property type="protein sequence ID" value="KAK7798564.1"/>
    <property type="molecule type" value="Genomic_DNA"/>
</dbReference>
<evidence type="ECO:0000256" key="4">
    <source>
        <dbReference type="ARBA" id="ARBA00022692"/>
    </source>
</evidence>
<gene>
    <name evidence="16" type="ORF">U0070_008403</name>
</gene>